<dbReference type="SUPFAM" id="SSF48498">
    <property type="entry name" value="Tetracyclin repressor-like, C-terminal domain"/>
    <property type="match status" value="1"/>
</dbReference>
<evidence type="ECO:0000256" key="1">
    <source>
        <dbReference type="ARBA" id="ARBA00023125"/>
    </source>
</evidence>
<dbReference type="InterPro" id="IPR050109">
    <property type="entry name" value="HTH-type_TetR-like_transc_reg"/>
</dbReference>
<dbReference type="InterPro" id="IPR001647">
    <property type="entry name" value="HTH_TetR"/>
</dbReference>
<dbReference type="InterPro" id="IPR036271">
    <property type="entry name" value="Tet_transcr_reg_TetR-rel_C_sf"/>
</dbReference>
<dbReference type="PRINTS" id="PR00455">
    <property type="entry name" value="HTHTETR"/>
</dbReference>
<dbReference type="InterPro" id="IPR041678">
    <property type="entry name" value="TetR_C_16"/>
</dbReference>
<dbReference type="Gene3D" id="1.10.357.10">
    <property type="entry name" value="Tetracycline Repressor, domain 2"/>
    <property type="match status" value="1"/>
</dbReference>
<dbReference type="PANTHER" id="PTHR30055:SF235">
    <property type="entry name" value="TRANSCRIPTIONAL REGULATORY PROTEIN"/>
    <property type="match status" value="1"/>
</dbReference>
<protein>
    <submittedName>
        <fullName evidence="5">TetR family transcriptional regulator</fullName>
    </submittedName>
</protein>
<feature type="domain" description="HTH tetR-type" evidence="4">
    <location>
        <begin position="24"/>
        <end position="84"/>
    </location>
</feature>
<reference evidence="6" key="1">
    <citation type="journal article" date="2019" name="Int. J. Syst. Evol. Microbiol.">
        <title>The Global Catalogue of Microorganisms (GCM) 10K type strain sequencing project: providing services to taxonomists for standard genome sequencing and annotation.</title>
        <authorList>
            <consortium name="The Broad Institute Genomics Platform"/>
            <consortium name="The Broad Institute Genome Sequencing Center for Infectious Disease"/>
            <person name="Wu L."/>
            <person name="Ma J."/>
        </authorList>
    </citation>
    <scope>NUCLEOTIDE SEQUENCE [LARGE SCALE GENOMIC DNA]</scope>
    <source>
        <strain evidence="6">JCM 6305</strain>
    </source>
</reference>
<organism evidence="5 6">
    <name type="scientific">Streptomyces macrosporus</name>
    <dbReference type="NCBI Taxonomy" id="44032"/>
    <lineage>
        <taxon>Bacteria</taxon>
        <taxon>Bacillati</taxon>
        <taxon>Actinomycetota</taxon>
        <taxon>Actinomycetes</taxon>
        <taxon>Kitasatosporales</taxon>
        <taxon>Streptomycetaceae</taxon>
        <taxon>Streptomyces</taxon>
    </lineage>
</organism>
<evidence type="ECO:0000259" key="4">
    <source>
        <dbReference type="PROSITE" id="PS50977"/>
    </source>
</evidence>
<dbReference type="Pfam" id="PF00440">
    <property type="entry name" value="TetR_N"/>
    <property type="match status" value="1"/>
</dbReference>
<dbReference type="InterPro" id="IPR009057">
    <property type="entry name" value="Homeodomain-like_sf"/>
</dbReference>
<comment type="caution">
    <text evidence="5">The sequence shown here is derived from an EMBL/GenBank/DDBJ whole genome shotgun (WGS) entry which is preliminary data.</text>
</comment>
<feature type="region of interest" description="Disordered" evidence="3">
    <location>
        <begin position="1"/>
        <end position="24"/>
    </location>
</feature>
<keyword evidence="1 2" id="KW-0238">DNA-binding</keyword>
<dbReference type="Gene3D" id="1.10.10.60">
    <property type="entry name" value="Homeodomain-like"/>
    <property type="match status" value="1"/>
</dbReference>
<name>A0ABN3JJH2_9ACTN</name>
<dbReference type="PROSITE" id="PS50977">
    <property type="entry name" value="HTH_TETR_2"/>
    <property type="match status" value="1"/>
</dbReference>
<feature type="DNA-binding region" description="H-T-H motif" evidence="2">
    <location>
        <begin position="47"/>
        <end position="66"/>
    </location>
</feature>
<sequence length="202" mass="22147">MVDMPEPDTDRTAPSTAAAPRRSDATRAAILRAARERFAADGYERATIRAIAREAGIDPSMVMRYYGNKEGLFAAASEFDLRLPEPDSLPRARVGAALVGHFLDRWERDDVLTALLRVGTTNASGAERMRNVFRDQVVPIAAAVCPDPAEAPRRAALVASQILGMALARYVLRFPPAAAMSREEVVAWLAPTVQRYLTEERP</sequence>
<evidence type="ECO:0000313" key="5">
    <source>
        <dbReference type="EMBL" id="GAA2431772.1"/>
    </source>
</evidence>
<dbReference type="Pfam" id="PF17920">
    <property type="entry name" value="TetR_C_16"/>
    <property type="match status" value="1"/>
</dbReference>
<evidence type="ECO:0000256" key="3">
    <source>
        <dbReference type="SAM" id="MobiDB-lite"/>
    </source>
</evidence>
<dbReference type="PANTHER" id="PTHR30055">
    <property type="entry name" value="HTH-TYPE TRANSCRIPTIONAL REGULATOR RUTR"/>
    <property type="match status" value="1"/>
</dbReference>
<dbReference type="SUPFAM" id="SSF46689">
    <property type="entry name" value="Homeodomain-like"/>
    <property type="match status" value="1"/>
</dbReference>
<evidence type="ECO:0000313" key="6">
    <source>
        <dbReference type="Proteomes" id="UP001501638"/>
    </source>
</evidence>
<dbReference type="EMBL" id="BAAASZ010000011">
    <property type="protein sequence ID" value="GAA2431772.1"/>
    <property type="molecule type" value="Genomic_DNA"/>
</dbReference>
<proteinExistence type="predicted"/>
<evidence type="ECO:0000256" key="2">
    <source>
        <dbReference type="PROSITE-ProRule" id="PRU00335"/>
    </source>
</evidence>
<accession>A0ABN3JJH2</accession>
<gene>
    <name evidence="5" type="ORF">GCM10010405_13340</name>
</gene>
<dbReference type="Proteomes" id="UP001501638">
    <property type="component" value="Unassembled WGS sequence"/>
</dbReference>
<keyword evidence="6" id="KW-1185">Reference proteome</keyword>